<sequence length="102" mass="11519">MDCRAFGGEALCDGRLFHFGVVGEVESLFRAAAETFCDKSHRRRLSRSRQGHDHQVAALVGQGENRFLFLCQGPFTGRNRRHRLPFIFLYVLTVSFLLCGSA</sequence>
<evidence type="ECO:0000313" key="3">
    <source>
        <dbReference type="Proteomes" id="UP000009374"/>
    </source>
</evidence>
<accession>C6HTV0</accession>
<proteinExistence type="predicted"/>
<reference evidence="2 3" key="1">
    <citation type="journal article" date="2009" name="Appl. Environ. Microbiol.">
        <title>Community genomic and proteomic analyses of chemoautotrophic iron-oxidizing "Leptospirillum rubarum" (Group II) and "Leptospirillum ferrodiazotrophum" (Group III) bacteria in acid mine drainage biofilms.</title>
        <authorList>
            <person name="Goltsman D.S."/>
            <person name="Denef V.J."/>
            <person name="Singer S.W."/>
            <person name="VerBerkmoes N.C."/>
            <person name="Lefsrud M."/>
            <person name="Mueller R.S."/>
            <person name="Dick G.J."/>
            <person name="Sun C.L."/>
            <person name="Wheeler K.E."/>
            <person name="Zemla A."/>
            <person name="Baker B.J."/>
            <person name="Hauser L."/>
            <person name="Land M."/>
            <person name="Shah M.B."/>
            <person name="Thelen M.P."/>
            <person name="Hettich R.L."/>
            <person name="Banfield J.F."/>
        </authorList>
    </citation>
    <scope>NUCLEOTIDE SEQUENCE [LARGE SCALE GENOMIC DNA]</scope>
</reference>
<name>C6HTV0_9BACT</name>
<evidence type="ECO:0000256" key="1">
    <source>
        <dbReference type="SAM" id="Phobius"/>
    </source>
</evidence>
<keyword evidence="3" id="KW-1185">Reference proteome</keyword>
<keyword evidence="1" id="KW-0812">Transmembrane</keyword>
<organism evidence="2 3">
    <name type="scientific">Leptospirillum ferrodiazotrophum</name>
    <dbReference type="NCBI Taxonomy" id="412449"/>
    <lineage>
        <taxon>Bacteria</taxon>
        <taxon>Pseudomonadati</taxon>
        <taxon>Nitrospirota</taxon>
        <taxon>Nitrospiria</taxon>
        <taxon>Nitrospirales</taxon>
        <taxon>Nitrospiraceae</taxon>
        <taxon>Leptospirillum</taxon>
    </lineage>
</organism>
<dbReference type="EMBL" id="GG693852">
    <property type="protein sequence ID" value="EES53878.1"/>
    <property type="molecule type" value="Genomic_DNA"/>
</dbReference>
<dbReference type="Proteomes" id="UP000009374">
    <property type="component" value="Unassembled WGS sequence"/>
</dbReference>
<protein>
    <submittedName>
        <fullName evidence="2">Uncharacterized protein</fullName>
    </submittedName>
</protein>
<keyword evidence="1" id="KW-0472">Membrane</keyword>
<dbReference type="AlphaFoldDB" id="C6HTV0"/>
<gene>
    <name evidence="2" type="ORF">UBAL3_44810016</name>
</gene>
<feature type="transmembrane region" description="Helical" evidence="1">
    <location>
        <begin position="84"/>
        <end position="101"/>
    </location>
</feature>
<keyword evidence="1" id="KW-1133">Transmembrane helix</keyword>
<evidence type="ECO:0000313" key="2">
    <source>
        <dbReference type="EMBL" id="EES53878.1"/>
    </source>
</evidence>